<organism evidence="2 3">
    <name type="scientific">Mycena chlorophos</name>
    <name type="common">Agaric fungus</name>
    <name type="synonym">Agaricus chlorophos</name>
    <dbReference type="NCBI Taxonomy" id="658473"/>
    <lineage>
        <taxon>Eukaryota</taxon>
        <taxon>Fungi</taxon>
        <taxon>Dikarya</taxon>
        <taxon>Basidiomycota</taxon>
        <taxon>Agaricomycotina</taxon>
        <taxon>Agaricomycetes</taxon>
        <taxon>Agaricomycetidae</taxon>
        <taxon>Agaricales</taxon>
        <taxon>Marasmiineae</taxon>
        <taxon>Mycenaceae</taxon>
        <taxon>Mycena</taxon>
    </lineage>
</organism>
<feature type="compositionally biased region" description="Low complexity" evidence="1">
    <location>
        <begin position="140"/>
        <end position="154"/>
    </location>
</feature>
<accession>A0ABQ0LBN1</accession>
<proteinExistence type="predicted"/>
<name>A0ABQ0LBN1_MYCCL</name>
<evidence type="ECO:0000256" key="1">
    <source>
        <dbReference type="SAM" id="MobiDB-lite"/>
    </source>
</evidence>
<feature type="compositionally biased region" description="Basic and acidic residues" evidence="1">
    <location>
        <begin position="19"/>
        <end position="46"/>
    </location>
</feature>
<sequence>MPGDDLADAFMGRRPLPAQERDKHRLDSRQRYEERKLEKRRADAKERMRKFRLSLRLSKNSEKLRDYRARERAATRKYQERHSKRSSETKQQPTRKPQQPKPRKAAKSSTPPDPAAPALMPSTPPRVSRSKDNAAAQPVSSIGSPSRSTGSSHSPQVLVPDTPCPPSRPTGSSPHNAQAGRQKRRIVIPETPPGIRGQATTRVSPGSRPAHRPSRSASPAPKLIGASTLLQRLDKDRRRLTKLASLGPRAPSASRRQAPRRNTSTSSSQSDQDESDSNDDAPKEQSGSELESDDEKWIDEHADFHRIRWNFSEHPEEGPCAFSGCSESSCPGCACICTATNVWVRHWGGHHRRPPRGSIFG</sequence>
<reference evidence="2" key="1">
    <citation type="submission" date="2014-09" db="EMBL/GenBank/DDBJ databases">
        <title>Genome sequence of the luminous mushroom Mycena chlorophos for searching fungal bioluminescence genes.</title>
        <authorList>
            <person name="Tanaka Y."/>
            <person name="Kasuga D."/>
            <person name="Oba Y."/>
            <person name="Hase S."/>
            <person name="Sato K."/>
            <person name="Oba Y."/>
            <person name="Sakakibara Y."/>
        </authorList>
    </citation>
    <scope>NUCLEOTIDE SEQUENCE</scope>
</reference>
<feature type="compositionally biased region" description="Low complexity" evidence="1">
    <location>
        <begin position="248"/>
        <end position="270"/>
    </location>
</feature>
<dbReference type="Proteomes" id="UP000815677">
    <property type="component" value="Unassembled WGS sequence"/>
</dbReference>
<protein>
    <recommendedName>
        <fullName evidence="4">C2H2-type domain-containing protein</fullName>
    </recommendedName>
</protein>
<feature type="region of interest" description="Disordered" evidence="1">
    <location>
        <begin position="1"/>
        <end position="296"/>
    </location>
</feature>
<gene>
    <name evidence="2" type="ORF">MCHLO_05927</name>
</gene>
<evidence type="ECO:0000313" key="2">
    <source>
        <dbReference type="EMBL" id="GAT48533.1"/>
    </source>
</evidence>
<evidence type="ECO:0000313" key="3">
    <source>
        <dbReference type="Proteomes" id="UP000815677"/>
    </source>
</evidence>
<feature type="compositionally biased region" description="Basic and acidic residues" evidence="1">
    <location>
        <begin position="59"/>
        <end position="88"/>
    </location>
</feature>
<evidence type="ECO:0008006" key="4">
    <source>
        <dbReference type="Google" id="ProtNLM"/>
    </source>
</evidence>
<keyword evidence="3" id="KW-1185">Reference proteome</keyword>
<dbReference type="EMBL" id="DF844639">
    <property type="protein sequence ID" value="GAT48533.1"/>
    <property type="molecule type" value="Genomic_DNA"/>
</dbReference>